<dbReference type="Pfam" id="PF00753">
    <property type="entry name" value="Lactamase_B"/>
    <property type="match status" value="1"/>
</dbReference>
<reference evidence="2 3" key="1">
    <citation type="submission" date="2020-08" db="EMBL/GenBank/DDBJ databases">
        <authorList>
            <person name="Seo M.-J."/>
        </authorList>
    </citation>
    <scope>NUCLEOTIDE SEQUENCE [LARGE SCALE GENOMIC DNA]</scope>
    <source>
        <strain evidence="2 3">MBLA0160</strain>
    </source>
</reference>
<dbReference type="RefSeq" id="WP_185192237.1">
    <property type="nucleotide sequence ID" value="NZ_JACKXD010000002.1"/>
</dbReference>
<dbReference type="AlphaFoldDB" id="A0A7J9SLG7"/>
<evidence type="ECO:0000313" key="2">
    <source>
        <dbReference type="EMBL" id="MBB6645871.1"/>
    </source>
</evidence>
<sequence>MSGRSAVANGLDRVSVPVEGRAPTGATNAYLVGEELLVDPAGRTDDLDAAVDATGIEHIAVTHAHPDHVGAVAEYAAETGATVWCRRGFEARFAQATGIQPDRTVVEGTRIPAGDGVDVIDVQGHAPDHVAFEAAAGTVCGDVAIAESSVAVAAPEGDLRGYLVGLRRLHARNPPRLCPGHGPVIDDPRATCRRLLDHRRDRERRVLAAVRDGASDVDAVVDAAYDKDLSGFEDLARATVVAHLEKLDVEGRVAFDPETGTVAPA</sequence>
<name>A0A7J9SLG7_9EURY</name>
<dbReference type="Proteomes" id="UP000546257">
    <property type="component" value="Unassembled WGS sequence"/>
</dbReference>
<dbReference type="SMART" id="SM00849">
    <property type="entry name" value="Lactamase_B"/>
    <property type="match status" value="1"/>
</dbReference>
<feature type="domain" description="Metallo-beta-lactamase" evidence="1">
    <location>
        <begin position="26"/>
        <end position="181"/>
    </location>
</feature>
<dbReference type="PANTHER" id="PTHR23131:SF0">
    <property type="entry name" value="ENDORIBONUCLEASE LACTB2"/>
    <property type="match status" value="1"/>
</dbReference>
<dbReference type="InterPro" id="IPR001279">
    <property type="entry name" value="Metallo-B-lactamas"/>
</dbReference>
<organism evidence="2 3">
    <name type="scientific">Halobellus ruber</name>
    <dbReference type="NCBI Taxonomy" id="2761102"/>
    <lineage>
        <taxon>Archaea</taxon>
        <taxon>Methanobacteriati</taxon>
        <taxon>Methanobacteriota</taxon>
        <taxon>Stenosarchaea group</taxon>
        <taxon>Halobacteria</taxon>
        <taxon>Halobacteriales</taxon>
        <taxon>Haloferacaceae</taxon>
        <taxon>Halobellus</taxon>
    </lineage>
</organism>
<gene>
    <name evidence="2" type="ORF">H5V44_06145</name>
</gene>
<keyword evidence="2" id="KW-0378">Hydrolase</keyword>
<dbReference type="SUPFAM" id="SSF56281">
    <property type="entry name" value="Metallo-hydrolase/oxidoreductase"/>
    <property type="match status" value="1"/>
</dbReference>
<protein>
    <submittedName>
        <fullName evidence="2">MBL fold metallo-hydrolase</fullName>
    </submittedName>
</protein>
<dbReference type="GO" id="GO:0016787">
    <property type="term" value="F:hydrolase activity"/>
    <property type="evidence" value="ECO:0007669"/>
    <property type="project" value="UniProtKB-KW"/>
</dbReference>
<evidence type="ECO:0000259" key="1">
    <source>
        <dbReference type="SMART" id="SM00849"/>
    </source>
</evidence>
<dbReference type="EMBL" id="JACKXD010000002">
    <property type="protein sequence ID" value="MBB6645871.1"/>
    <property type="molecule type" value="Genomic_DNA"/>
</dbReference>
<comment type="caution">
    <text evidence="2">The sequence shown here is derived from an EMBL/GenBank/DDBJ whole genome shotgun (WGS) entry which is preliminary data.</text>
</comment>
<dbReference type="PANTHER" id="PTHR23131">
    <property type="entry name" value="ENDORIBONUCLEASE LACTB2"/>
    <property type="match status" value="1"/>
</dbReference>
<proteinExistence type="predicted"/>
<keyword evidence="3" id="KW-1185">Reference proteome</keyword>
<dbReference type="InterPro" id="IPR036866">
    <property type="entry name" value="RibonucZ/Hydroxyglut_hydro"/>
</dbReference>
<accession>A0A7J9SLG7</accession>
<dbReference type="Gene3D" id="3.60.15.10">
    <property type="entry name" value="Ribonuclease Z/Hydroxyacylglutathione hydrolase-like"/>
    <property type="match status" value="1"/>
</dbReference>
<dbReference type="InterPro" id="IPR036388">
    <property type="entry name" value="WH-like_DNA-bd_sf"/>
</dbReference>
<evidence type="ECO:0000313" key="3">
    <source>
        <dbReference type="Proteomes" id="UP000546257"/>
    </source>
</evidence>
<dbReference type="InterPro" id="IPR050662">
    <property type="entry name" value="Sec-metab_biosynth-thioest"/>
</dbReference>
<dbReference type="Gene3D" id="1.10.10.10">
    <property type="entry name" value="Winged helix-like DNA-binding domain superfamily/Winged helix DNA-binding domain"/>
    <property type="match status" value="1"/>
</dbReference>